<dbReference type="InterPro" id="IPR008927">
    <property type="entry name" value="6-PGluconate_DH-like_C_sf"/>
</dbReference>
<dbReference type="EC" id="4.2.1.17" evidence="4"/>
<comment type="similarity">
    <text evidence="2">In the central section; belongs to the 3-hydroxyacyl-CoA dehydrogenase family.</text>
</comment>
<keyword evidence="8" id="KW-0520">NAD</keyword>
<evidence type="ECO:0000313" key="17">
    <source>
        <dbReference type="Proteomes" id="UP000315995"/>
    </source>
</evidence>
<dbReference type="Gene3D" id="3.40.50.720">
    <property type="entry name" value="NAD(P)-binding Rossmann-like Domain"/>
    <property type="match status" value="1"/>
</dbReference>
<evidence type="ECO:0000259" key="15">
    <source>
        <dbReference type="Pfam" id="PF02737"/>
    </source>
</evidence>
<dbReference type="Proteomes" id="UP000315995">
    <property type="component" value="Chromosome"/>
</dbReference>
<keyword evidence="7 16" id="KW-0560">Oxidoreductase</keyword>
<evidence type="ECO:0000256" key="5">
    <source>
        <dbReference type="ARBA" id="ARBA00022832"/>
    </source>
</evidence>
<gene>
    <name evidence="16" type="primary">fadJ</name>
    <name evidence="16" type="ORF">FIV42_08325</name>
</gene>
<dbReference type="RefSeq" id="WP_141197226.1">
    <property type="nucleotide sequence ID" value="NZ_CP041186.1"/>
</dbReference>
<dbReference type="Pfam" id="PF00725">
    <property type="entry name" value="3HCDH"/>
    <property type="match status" value="2"/>
</dbReference>
<evidence type="ECO:0000256" key="3">
    <source>
        <dbReference type="ARBA" id="ARBA00008750"/>
    </source>
</evidence>
<dbReference type="InterPro" id="IPR029045">
    <property type="entry name" value="ClpP/crotonase-like_dom_sf"/>
</dbReference>
<dbReference type="GO" id="GO:0006635">
    <property type="term" value="P:fatty acid beta-oxidation"/>
    <property type="evidence" value="ECO:0007669"/>
    <property type="project" value="UniProtKB-UniPathway"/>
</dbReference>
<protein>
    <recommendedName>
        <fullName evidence="4">enoyl-CoA hydratase</fullName>
        <ecNumber evidence="4">4.2.1.17</ecNumber>
    </recommendedName>
</protein>
<evidence type="ECO:0000256" key="4">
    <source>
        <dbReference type="ARBA" id="ARBA00012076"/>
    </source>
</evidence>
<feature type="domain" description="3-hydroxyacyl-CoA dehydrogenase C-terminal" evidence="14">
    <location>
        <begin position="510"/>
        <end position="603"/>
    </location>
</feature>
<evidence type="ECO:0000256" key="6">
    <source>
        <dbReference type="ARBA" id="ARBA00022963"/>
    </source>
</evidence>
<dbReference type="Pfam" id="PF02737">
    <property type="entry name" value="3HCDH_N"/>
    <property type="match status" value="1"/>
</dbReference>
<dbReference type="Gene3D" id="3.90.226.10">
    <property type="entry name" value="2-enoyl-CoA Hydratase, Chain A, domain 1"/>
    <property type="match status" value="1"/>
</dbReference>
<name>A0A4Y6PQX4_PERCE</name>
<keyword evidence="16" id="KW-0413">Isomerase</keyword>
<dbReference type="UniPathway" id="UPA00659"/>
<comment type="similarity">
    <text evidence="3">In the N-terminal section; belongs to the enoyl-CoA hydratase/isomerase family.</text>
</comment>
<dbReference type="GO" id="GO:0004300">
    <property type="term" value="F:enoyl-CoA hydratase activity"/>
    <property type="evidence" value="ECO:0007669"/>
    <property type="project" value="UniProtKB-EC"/>
</dbReference>
<accession>A0A4Y6PQX4</accession>
<keyword evidence="6" id="KW-0442">Lipid degradation</keyword>
<dbReference type="FunFam" id="3.40.50.720:FF:000009">
    <property type="entry name" value="Fatty oxidation complex, alpha subunit"/>
    <property type="match status" value="1"/>
</dbReference>
<dbReference type="SUPFAM" id="SSF48179">
    <property type="entry name" value="6-phosphogluconate dehydrogenase C-terminal domain-like"/>
    <property type="match status" value="2"/>
</dbReference>
<evidence type="ECO:0000256" key="2">
    <source>
        <dbReference type="ARBA" id="ARBA00007005"/>
    </source>
</evidence>
<sequence>MSEEAPKEYLSLRVDDGIAYVCIDVSGQRVNTLSTPMTERFEEVLDELRDTAGLEGVVIHSGKEGNFVVGFDINELQELSQRPEDVRPMIDRGHQMLGRFEELSVPVVAAVDGNCLGGGLELAMACHARIASNNDKTQMGLPEVKLGVIPGLGGTQRLPRLVGLQTGLNMILTGKQVGAKKAKKLGLVDDVVHPGILLQVAAEKARKMYAKGGWQKRPKASIGEVFSNPGEMVNLAAKTPARKLIFNQARETTRKQAGDKYPAPFAAIDVIETGYKDGFDAGLQAEGDAFAKLVKDDVAKNLINLFFMKQEVDKAKPFPWNTKAYPVDKIGVLGAGLMGAGIAQVAAYKGYEVRLKDVDDEGLSWGLNYTKELIDKLVKRKKISAPMGDIMFGRISGTTEYTGFGQADLIIEAVFEDLDLKKSVIKDLEEHTHDEAVIASNTSTIPIKEIASASKNPEMVLGMHFFSPVHKMPLLEIIRHEGTSSKAVATALEVGRDMGKTCIVVNDGSGFFTSRVIGAYINEAGWILQEGARIEDIDRAMKDWGFPVGPMKLVDEVGMDVALKAAKTLQEAFEERWDAPTALKAVAADGRKGKKNKKGFYKYKDGKGKEVDETVYDLLPGGRDRKPVDKEVIQERCWLAMLNECAYCLQEEIAEHPRDIDIGVIFGLGFPPFRGGILRHADSVGLPRVAERMHRLADQFGDRLKPADIIVEKAEKNENFYSE</sequence>
<evidence type="ECO:0000256" key="13">
    <source>
        <dbReference type="RuleBase" id="RU003707"/>
    </source>
</evidence>
<dbReference type="GO" id="GO:0070403">
    <property type="term" value="F:NAD+ binding"/>
    <property type="evidence" value="ECO:0007669"/>
    <property type="project" value="InterPro"/>
</dbReference>
<evidence type="ECO:0000256" key="10">
    <source>
        <dbReference type="ARBA" id="ARBA00023239"/>
    </source>
</evidence>
<dbReference type="OrthoDB" id="9771883at2"/>
<dbReference type="GO" id="GO:0016853">
    <property type="term" value="F:isomerase activity"/>
    <property type="evidence" value="ECO:0007669"/>
    <property type="project" value="UniProtKB-KW"/>
</dbReference>
<dbReference type="Gene3D" id="1.10.1040.50">
    <property type="match status" value="1"/>
</dbReference>
<dbReference type="InterPro" id="IPR050136">
    <property type="entry name" value="FA_oxidation_alpha_subunit"/>
</dbReference>
<keyword evidence="9" id="KW-0443">Lipid metabolism</keyword>
<dbReference type="PANTHER" id="PTHR43612">
    <property type="entry name" value="TRIFUNCTIONAL ENZYME SUBUNIT ALPHA"/>
    <property type="match status" value="1"/>
</dbReference>
<feature type="domain" description="3-hydroxyacyl-CoA dehydrogenase C-terminal" evidence="14">
    <location>
        <begin position="635"/>
        <end position="717"/>
    </location>
</feature>
<dbReference type="InterPro" id="IPR036291">
    <property type="entry name" value="NAD(P)-bd_dom_sf"/>
</dbReference>
<feature type="domain" description="3-hydroxyacyl-CoA dehydrogenase NAD binding" evidence="15">
    <location>
        <begin position="329"/>
        <end position="507"/>
    </location>
</feature>
<proteinExistence type="inferred from homology"/>
<dbReference type="FunFam" id="3.90.226.10:FF:000011">
    <property type="entry name" value="Fatty acid oxidation complex subunit alpha"/>
    <property type="match status" value="1"/>
</dbReference>
<dbReference type="InterPro" id="IPR006108">
    <property type="entry name" value="3HC_DH_C"/>
</dbReference>
<reference evidence="16 17" key="1">
    <citation type="submission" date="2019-06" db="EMBL/GenBank/DDBJ databases">
        <title>Persicimonas caeni gen. nov., sp. nov., a predatory bacterium isolated from solar saltern.</title>
        <authorList>
            <person name="Wang S."/>
        </authorList>
    </citation>
    <scope>NUCLEOTIDE SEQUENCE [LARGE SCALE GENOMIC DNA]</scope>
    <source>
        <strain evidence="16 17">YN101</strain>
    </source>
</reference>
<dbReference type="AlphaFoldDB" id="A0A4Y6PQX4"/>
<comment type="similarity">
    <text evidence="13">Belongs to the enoyl-CoA hydratase/isomerase family.</text>
</comment>
<dbReference type="Pfam" id="PF00378">
    <property type="entry name" value="ECH_1"/>
    <property type="match status" value="1"/>
</dbReference>
<keyword evidence="10 16" id="KW-0456">Lyase</keyword>
<dbReference type="EMBL" id="CP041186">
    <property type="protein sequence ID" value="QDG50734.1"/>
    <property type="molecule type" value="Genomic_DNA"/>
</dbReference>
<dbReference type="SUPFAM" id="SSF52096">
    <property type="entry name" value="ClpP/crotonase"/>
    <property type="match status" value="1"/>
</dbReference>
<dbReference type="PANTHER" id="PTHR43612:SF3">
    <property type="entry name" value="TRIFUNCTIONAL ENZYME SUBUNIT ALPHA, MITOCHONDRIAL"/>
    <property type="match status" value="1"/>
</dbReference>
<keyword evidence="5" id="KW-0276">Fatty acid metabolism</keyword>
<comment type="pathway">
    <text evidence="1">Lipid metabolism; fatty acid beta-oxidation.</text>
</comment>
<dbReference type="InterPro" id="IPR001753">
    <property type="entry name" value="Enoyl-CoA_hydra/iso"/>
</dbReference>
<evidence type="ECO:0000313" key="16">
    <source>
        <dbReference type="EMBL" id="QDG50734.1"/>
    </source>
</evidence>
<dbReference type="GO" id="GO:0016509">
    <property type="term" value="F:long-chain (3S)-3-hydroxyacyl-CoA dehydrogenase (NAD+) activity"/>
    <property type="evidence" value="ECO:0007669"/>
    <property type="project" value="TreeGrafter"/>
</dbReference>
<dbReference type="CDD" id="cd06558">
    <property type="entry name" value="crotonase-like"/>
    <property type="match status" value="1"/>
</dbReference>
<evidence type="ECO:0000259" key="14">
    <source>
        <dbReference type="Pfam" id="PF00725"/>
    </source>
</evidence>
<keyword evidence="17" id="KW-1185">Reference proteome</keyword>
<evidence type="ECO:0000256" key="8">
    <source>
        <dbReference type="ARBA" id="ARBA00023027"/>
    </source>
</evidence>
<dbReference type="InterPro" id="IPR006176">
    <property type="entry name" value="3-OHacyl-CoA_DH_NAD-bd"/>
</dbReference>
<dbReference type="InterPro" id="IPR018376">
    <property type="entry name" value="Enoyl-CoA_hyd/isom_CS"/>
</dbReference>
<keyword evidence="11" id="KW-0511">Multifunctional enzyme</keyword>
<evidence type="ECO:0000256" key="11">
    <source>
        <dbReference type="ARBA" id="ARBA00023268"/>
    </source>
</evidence>
<evidence type="ECO:0000256" key="9">
    <source>
        <dbReference type="ARBA" id="ARBA00023098"/>
    </source>
</evidence>
<evidence type="ECO:0000256" key="1">
    <source>
        <dbReference type="ARBA" id="ARBA00005005"/>
    </source>
</evidence>
<accession>A0A5B8Y1Y8</accession>
<dbReference type="PROSITE" id="PS00166">
    <property type="entry name" value="ENOYL_COA_HYDRATASE"/>
    <property type="match status" value="1"/>
</dbReference>
<dbReference type="SUPFAM" id="SSF51735">
    <property type="entry name" value="NAD(P)-binding Rossmann-fold domains"/>
    <property type="match status" value="1"/>
</dbReference>
<evidence type="ECO:0000256" key="7">
    <source>
        <dbReference type="ARBA" id="ARBA00023002"/>
    </source>
</evidence>
<comment type="catalytic activity">
    <reaction evidence="12">
        <text>a (3S)-3-hydroxyacyl-CoA + NAD(+) = a 3-oxoacyl-CoA + NADH + H(+)</text>
        <dbReference type="Rhea" id="RHEA:22432"/>
        <dbReference type="ChEBI" id="CHEBI:15378"/>
        <dbReference type="ChEBI" id="CHEBI:57318"/>
        <dbReference type="ChEBI" id="CHEBI:57540"/>
        <dbReference type="ChEBI" id="CHEBI:57945"/>
        <dbReference type="ChEBI" id="CHEBI:90726"/>
        <dbReference type="EC" id="1.1.1.35"/>
    </reaction>
</comment>
<evidence type="ECO:0000256" key="12">
    <source>
        <dbReference type="ARBA" id="ARBA00049556"/>
    </source>
</evidence>
<organism evidence="16 17">
    <name type="scientific">Persicimonas caeni</name>
    <dbReference type="NCBI Taxonomy" id="2292766"/>
    <lineage>
        <taxon>Bacteria</taxon>
        <taxon>Deltaproteobacteria</taxon>
        <taxon>Bradymonadales</taxon>
        <taxon>Bradymonadaceae</taxon>
        <taxon>Persicimonas</taxon>
    </lineage>
</organism>